<dbReference type="InterPro" id="IPR001433">
    <property type="entry name" value="OxRdtase_FAD/NAD-bd"/>
</dbReference>
<organism evidence="10">
    <name type="scientific">Cyprideis torosa</name>
    <dbReference type="NCBI Taxonomy" id="163714"/>
    <lineage>
        <taxon>Eukaryota</taxon>
        <taxon>Metazoa</taxon>
        <taxon>Ecdysozoa</taxon>
        <taxon>Arthropoda</taxon>
        <taxon>Crustacea</taxon>
        <taxon>Oligostraca</taxon>
        <taxon>Ostracoda</taxon>
        <taxon>Podocopa</taxon>
        <taxon>Podocopida</taxon>
        <taxon>Cytherocopina</taxon>
        <taxon>Cytheroidea</taxon>
        <taxon>Cytherideidae</taxon>
        <taxon>Cyprideis</taxon>
    </lineage>
</organism>
<proteinExistence type="inferred from homology"/>
<dbReference type="InterPro" id="IPR039261">
    <property type="entry name" value="FNR_nucleotide-bd"/>
</dbReference>
<dbReference type="InterPro" id="IPR017938">
    <property type="entry name" value="Riboflavin_synthase-like_b-brl"/>
</dbReference>
<evidence type="ECO:0000256" key="1">
    <source>
        <dbReference type="ARBA" id="ARBA00001974"/>
    </source>
</evidence>
<name>A0A7R8WUJ3_9CRUS</name>
<evidence type="ECO:0000259" key="9">
    <source>
        <dbReference type="PROSITE" id="PS51384"/>
    </source>
</evidence>
<protein>
    <recommendedName>
        <fullName evidence="3">ferredoxin--NADP(+) reductase</fullName>
        <ecNumber evidence="3">1.18.1.2</ecNumber>
    </recommendedName>
</protein>
<dbReference type="EC" id="1.18.1.2" evidence="3"/>
<dbReference type="Pfam" id="PF00970">
    <property type="entry name" value="FAD_binding_6"/>
    <property type="match status" value="1"/>
</dbReference>
<dbReference type="PANTHER" id="PTHR47878:SF1">
    <property type="entry name" value="FLAVODOXIN_FERREDOXIN--NADP REDUCTASE"/>
    <property type="match status" value="1"/>
</dbReference>
<evidence type="ECO:0000256" key="4">
    <source>
        <dbReference type="ARBA" id="ARBA00022630"/>
    </source>
</evidence>
<dbReference type="GO" id="GO:0000166">
    <property type="term" value="F:nucleotide binding"/>
    <property type="evidence" value="ECO:0007669"/>
    <property type="project" value="UniProtKB-KW"/>
</dbReference>
<comment type="similarity">
    <text evidence="2">Belongs to the ferredoxin--NADP reductase type 1 family.</text>
</comment>
<gene>
    <name evidence="10" type="ORF">CTOB1V02_LOCUS16246</name>
</gene>
<dbReference type="PANTHER" id="PTHR47878">
    <property type="entry name" value="OXIDOREDUCTASE FAD/NAD(P)-BINDING DOMAIN PROTEIN"/>
    <property type="match status" value="1"/>
</dbReference>
<dbReference type="OrthoDB" id="8299838at2759"/>
<keyword evidence="8" id="KW-0560">Oxidoreductase</keyword>
<dbReference type="SUPFAM" id="SSF52343">
    <property type="entry name" value="Ferredoxin reductase-like, C-terminal NADP-linked domain"/>
    <property type="match status" value="1"/>
</dbReference>
<evidence type="ECO:0000256" key="2">
    <source>
        <dbReference type="ARBA" id="ARBA00008312"/>
    </source>
</evidence>
<dbReference type="InterPro" id="IPR051930">
    <property type="entry name" value="FNR_type-1"/>
</dbReference>
<dbReference type="CDD" id="cd06195">
    <property type="entry name" value="FNR1"/>
    <property type="match status" value="1"/>
</dbReference>
<dbReference type="InterPro" id="IPR017927">
    <property type="entry name" value="FAD-bd_FR_type"/>
</dbReference>
<evidence type="ECO:0000256" key="3">
    <source>
        <dbReference type="ARBA" id="ARBA00013223"/>
    </source>
</evidence>
<dbReference type="EMBL" id="OB701380">
    <property type="protein sequence ID" value="CAD7238431.1"/>
    <property type="molecule type" value="Genomic_DNA"/>
</dbReference>
<dbReference type="AlphaFoldDB" id="A0A7R8WUJ3"/>
<evidence type="ECO:0000256" key="5">
    <source>
        <dbReference type="ARBA" id="ARBA00022741"/>
    </source>
</evidence>
<keyword evidence="6" id="KW-0274">FAD</keyword>
<dbReference type="Gene3D" id="2.40.30.10">
    <property type="entry name" value="Translation factors"/>
    <property type="match status" value="1"/>
</dbReference>
<sequence length="228" mass="25060">MSLRIAAPTQSFLAGQFVRLQMTLDGNEVVRTYSLVNSPDNPVTEILFNTVPNGAFSNALAKLVPGDPIGVSQPASGFFTLNEVPGCDTLWLFATGTGTGPFLSMLQTDEPWNRFAQTVLVQSVPRVEDLAYANIFRDIANRRGGQFRYLPCVTQASFEEGINQRFTTALSSGLLESVAGQSITAKDSHVMLCGNHRMLDDMKSLLGERGLHKHLRHKPGHITTEQYF</sequence>
<accession>A0A7R8WUJ3</accession>
<evidence type="ECO:0000256" key="8">
    <source>
        <dbReference type="ARBA" id="ARBA00023002"/>
    </source>
</evidence>
<dbReference type="Gene3D" id="3.40.50.80">
    <property type="entry name" value="Nucleotide-binding domain of ferredoxin-NADP reductase (FNR) module"/>
    <property type="match status" value="1"/>
</dbReference>
<evidence type="ECO:0000256" key="7">
    <source>
        <dbReference type="ARBA" id="ARBA00022857"/>
    </source>
</evidence>
<comment type="cofactor">
    <cofactor evidence="1">
        <name>FAD</name>
        <dbReference type="ChEBI" id="CHEBI:57692"/>
    </cofactor>
</comment>
<reference evidence="10" key="1">
    <citation type="submission" date="2020-11" db="EMBL/GenBank/DDBJ databases">
        <authorList>
            <person name="Tran Van P."/>
        </authorList>
    </citation>
    <scope>NUCLEOTIDE SEQUENCE</scope>
</reference>
<dbReference type="Pfam" id="PF00175">
    <property type="entry name" value="NAD_binding_1"/>
    <property type="match status" value="1"/>
</dbReference>
<dbReference type="GO" id="GO:0034599">
    <property type="term" value="P:cellular response to oxidative stress"/>
    <property type="evidence" value="ECO:0007669"/>
    <property type="project" value="TreeGrafter"/>
</dbReference>
<dbReference type="GO" id="GO:0042167">
    <property type="term" value="P:heme catabolic process"/>
    <property type="evidence" value="ECO:0007669"/>
    <property type="project" value="TreeGrafter"/>
</dbReference>
<dbReference type="PROSITE" id="PS51384">
    <property type="entry name" value="FAD_FR"/>
    <property type="match status" value="1"/>
</dbReference>
<evidence type="ECO:0000256" key="6">
    <source>
        <dbReference type="ARBA" id="ARBA00022827"/>
    </source>
</evidence>
<dbReference type="SUPFAM" id="SSF63380">
    <property type="entry name" value="Riboflavin synthase domain-like"/>
    <property type="match status" value="1"/>
</dbReference>
<keyword evidence="4" id="KW-0285">Flavoprotein</keyword>
<keyword evidence="7" id="KW-0521">NADP</keyword>
<dbReference type="InterPro" id="IPR008333">
    <property type="entry name" value="Cbr1-like_FAD-bd_dom"/>
</dbReference>
<evidence type="ECO:0000313" key="10">
    <source>
        <dbReference type="EMBL" id="CAD7238431.1"/>
    </source>
</evidence>
<dbReference type="InterPro" id="IPR033892">
    <property type="entry name" value="FNR_bac"/>
</dbReference>
<feature type="domain" description="FAD-binding FR-type" evidence="9">
    <location>
        <begin position="1"/>
        <end position="81"/>
    </location>
</feature>
<keyword evidence="5" id="KW-0547">Nucleotide-binding</keyword>
<dbReference type="GO" id="GO:0004324">
    <property type="term" value="F:ferredoxin-NADP+ reductase activity"/>
    <property type="evidence" value="ECO:0007669"/>
    <property type="project" value="UniProtKB-EC"/>
</dbReference>